<organism evidence="2 3">
    <name type="scientific">Oerskovia enterophila</name>
    <dbReference type="NCBI Taxonomy" id="43678"/>
    <lineage>
        <taxon>Bacteria</taxon>
        <taxon>Bacillati</taxon>
        <taxon>Actinomycetota</taxon>
        <taxon>Actinomycetes</taxon>
        <taxon>Micrococcales</taxon>
        <taxon>Cellulomonadaceae</taxon>
        <taxon>Oerskovia</taxon>
    </lineage>
</organism>
<comment type="caution">
    <text evidence="2">The sequence shown here is derived from an EMBL/GenBank/DDBJ whole genome shotgun (WGS) entry which is preliminary data.</text>
</comment>
<dbReference type="Proteomes" id="UP000093412">
    <property type="component" value="Unassembled WGS sequence"/>
</dbReference>
<evidence type="ECO:0000313" key="3">
    <source>
        <dbReference type="Proteomes" id="UP000093412"/>
    </source>
</evidence>
<proteinExistence type="predicted"/>
<accession>A0ABX2Y2E2</accession>
<name>A0ABX2Y2E2_9CELL</name>
<reference evidence="2 3" key="1">
    <citation type="submission" date="2016-06" db="EMBL/GenBank/DDBJ databases">
        <title>Genome sequence of Oerskovia enterophila DSM 43852.</title>
        <authorList>
            <person name="Poehlein A."/>
            <person name="Jag V."/>
            <person name="Bengelsdorf F.R."/>
            <person name="Daniel R."/>
            <person name="Duerre P."/>
        </authorList>
    </citation>
    <scope>NUCLEOTIDE SEQUENCE [LARGE SCALE GENOMIC DNA]</scope>
    <source>
        <strain evidence="2 3">DSM 43852</strain>
    </source>
</reference>
<feature type="region of interest" description="Disordered" evidence="1">
    <location>
        <begin position="1"/>
        <end position="72"/>
    </location>
</feature>
<dbReference type="EMBL" id="MAQA01000050">
    <property type="protein sequence ID" value="OCI29949.1"/>
    <property type="molecule type" value="Genomic_DNA"/>
</dbReference>
<feature type="region of interest" description="Disordered" evidence="1">
    <location>
        <begin position="207"/>
        <end position="281"/>
    </location>
</feature>
<protein>
    <submittedName>
        <fullName evidence="2">Uncharacterized protein</fullName>
    </submittedName>
</protein>
<evidence type="ECO:0000256" key="1">
    <source>
        <dbReference type="SAM" id="MobiDB-lite"/>
    </source>
</evidence>
<evidence type="ECO:0000313" key="2">
    <source>
        <dbReference type="EMBL" id="OCI29949.1"/>
    </source>
</evidence>
<gene>
    <name evidence="2" type="ORF">OERS_33330</name>
</gene>
<feature type="region of interest" description="Disordered" evidence="1">
    <location>
        <begin position="288"/>
        <end position="307"/>
    </location>
</feature>
<feature type="region of interest" description="Disordered" evidence="1">
    <location>
        <begin position="347"/>
        <end position="401"/>
    </location>
</feature>
<feature type="compositionally biased region" description="Pro residues" evidence="1">
    <location>
        <begin position="143"/>
        <end position="155"/>
    </location>
</feature>
<feature type="region of interest" description="Disordered" evidence="1">
    <location>
        <begin position="113"/>
        <end position="166"/>
    </location>
</feature>
<keyword evidence="3" id="KW-1185">Reference proteome</keyword>
<sequence length="456" mass="47693">MPEGNPSAGGEVDVGTAPVRGAQPDADGARRGSGQPDLGHAHVPPGDPHEDPATCSQPVDLALGPGLGQRGQQVQVVGVALEEHLGDRGREAQVPVDLERRVRAEEVRVEPAAVRGGPALQRARRRLDRPQREPHLVVGPVAAPEPGPQRGPPGEGPTGRLGAAQVEAPRRGPAQVGVLLGGQAPQGEQSHEVREVPVLGLGLGQVLGPLEHAPAGPYPGGREERDRGLEVGQPPGGVARRATRLHERLVRRAARRREVAQQGDVHGGRPRDRRGRAVGREVAVLRRRRRRGPGLAGDLDEPVGVAPRVGADPVQREESRALEHGPRHVAQIAGIRGEHVVVPDVAREPGPAQRPARPGRVAVPRTHGPGMPPDVGVVVRDPPARPVERRGRARPGAACDAGREGEQGLVALGEVGGLGGPVVHGRVDVERVAAAPRSGELVVPQSLQRRGEATGS</sequence>
<feature type="compositionally biased region" description="Low complexity" evidence="1">
    <location>
        <begin position="348"/>
        <end position="381"/>
    </location>
</feature>